<evidence type="ECO:0000313" key="2">
    <source>
        <dbReference type="EMBL" id="OIN97660.1"/>
    </source>
</evidence>
<reference evidence="2 3" key="1">
    <citation type="journal article" date="2016" name="Environ. Microbiol.">
        <title>Genomic resolution of a cold subsurface aquifer community provides metabolic insights for novel microbes adapted to high CO concentrations.</title>
        <authorList>
            <person name="Probst A.J."/>
            <person name="Castelle C.J."/>
            <person name="Singh A."/>
            <person name="Brown C.T."/>
            <person name="Anantharaman K."/>
            <person name="Sharon I."/>
            <person name="Hug L.A."/>
            <person name="Burstein D."/>
            <person name="Emerson J.B."/>
            <person name="Thomas B.C."/>
            <person name="Banfield J.F."/>
        </authorList>
    </citation>
    <scope>NUCLEOTIDE SEQUENCE [LARGE SCALE GENOMIC DNA]</scope>
    <source>
        <strain evidence="2">CG1_02_38_46</strain>
    </source>
</reference>
<comment type="caution">
    <text evidence="2">The sequence shown here is derived from an EMBL/GenBank/DDBJ whole genome shotgun (WGS) entry which is preliminary data.</text>
</comment>
<dbReference type="PANTHER" id="PTHR43667">
    <property type="entry name" value="CYCLOPROPANE-FATTY-ACYL-PHOSPHOLIPID SYNTHASE"/>
    <property type="match status" value="1"/>
</dbReference>
<dbReference type="GO" id="GO:0008757">
    <property type="term" value="F:S-adenosylmethionine-dependent methyltransferase activity"/>
    <property type="evidence" value="ECO:0007669"/>
    <property type="project" value="InterPro"/>
</dbReference>
<dbReference type="AlphaFoldDB" id="A0A1J4SG97"/>
<dbReference type="EMBL" id="MNUO01000039">
    <property type="protein sequence ID" value="OIN97660.1"/>
    <property type="molecule type" value="Genomic_DNA"/>
</dbReference>
<dbReference type="CDD" id="cd02440">
    <property type="entry name" value="AdoMet_MTases"/>
    <property type="match status" value="1"/>
</dbReference>
<name>A0A1J4SG97_9BACT</name>
<evidence type="ECO:0000259" key="1">
    <source>
        <dbReference type="Pfam" id="PF08241"/>
    </source>
</evidence>
<proteinExistence type="predicted"/>
<dbReference type="InterPro" id="IPR029063">
    <property type="entry name" value="SAM-dependent_MTases_sf"/>
</dbReference>
<dbReference type="InterPro" id="IPR050723">
    <property type="entry name" value="CFA/CMAS"/>
</dbReference>
<evidence type="ECO:0000313" key="3">
    <source>
        <dbReference type="Proteomes" id="UP000182278"/>
    </source>
</evidence>
<accession>A0A1J4SG97</accession>
<feature type="domain" description="Methyltransferase type 11" evidence="1">
    <location>
        <begin position="61"/>
        <end position="151"/>
    </location>
</feature>
<dbReference type="Gene3D" id="3.40.50.150">
    <property type="entry name" value="Vaccinia Virus protein VP39"/>
    <property type="match status" value="1"/>
</dbReference>
<dbReference type="Pfam" id="PF08241">
    <property type="entry name" value="Methyltransf_11"/>
    <property type="match status" value="1"/>
</dbReference>
<dbReference type="SUPFAM" id="SSF53335">
    <property type="entry name" value="S-adenosyl-L-methionine-dependent methyltransferases"/>
    <property type="match status" value="1"/>
</dbReference>
<protein>
    <recommendedName>
        <fullName evidence="1">Methyltransferase type 11 domain-containing protein</fullName>
    </recommendedName>
</protein>
<gene>
    <name evidence="2" type="ORF">AUJ66_02450</name>
</gene>
<dbReference type="Proteomes" id="UP000182278">
    <property type="component" value="Unassembled WGS sequence"/>
</dbReference>
<sequence>MSKQKPNLLLKYYTEVTKSKQLHFGCWEENEELNMKNLRTAQDRYINHLISFIPDGVKTILDVGCGVGGNAIRLKENGYEVTSLSPDPYQEKVFKENTKGEIPFFLSKFEDFKTERKFDLILMSESAQYIDLKKGFKKCREILKDKGYLLVSDFFKIDDVDDGNLQISGHPHQGYLKEAESNGFVIIKSEDITIKILPTLDFMVSLFNDYLIPSFKIIAHSLGIYLPFFYKITRFLFRKPLKKTLQKSLVDAQTFTKHRKYMIYLFQMQS</sequence>
<organism evidence="2 3">
    <name type="scientific">Candidatus Desantisbacteria bacterium CG1_02_38_46</name>
    <dbReference type="NCBI Taxonomy" id="1817893"/>
    <lineage>
        <taxon>Bacteria</taxon>
        <taxon>Candidatus Desantisiibacteriota</taxon>
    </lineage>
</organism>
<dbReference type="InterPro" id="IPR013216">
    <property type="entry name" value="Methyltransf_11"/>
</dbReference>
<dbReference type="PANTHER" id="PTHR43667:SF2">
    <property type="entry name" value="FATTY ACID C-METHYL TRANSFERASE"/>
    <property type="match status" value="1"/>
</dbReference>
<dbReference type="STRING" id="1817893.AUJ66_02450"/>